<evidence type="ECO:0000256" key="1">
    <source>
        <dbReference type="SAM" id="MobiDB-lite"/>
    </source>
</evidence>
<feature type="region of interest" description="Disordered" evidence="1">
    <location>
        <begin position="401"/>
        <end position="430"/>
    </location>
</feature>
<feature type="compositionally biased region" description="Basic and acidic residues" evidence="1">
    <location>
        <begin position="416"/>
        <end position="430"/>
    </location>
</feature>
<proteinExistence type="predicted"/>
<dbReference type="Proteomes" id="UP001459277">
    <property type="component" value="Unassembled WGS sequence"/>
</dbReference>
<dbReference type="EMBL" id="JAZDWU010000002">
    <property type="protein sequence ID" value="KAL0010990.1"/>
    <property type="molecule type" value="Genomic_DNA"/>
</dbReference>
<name>A0AAW2DP57_9ROSI</name>
<sequence>MQVPQRPRPEREFHELYMPMSHIFDKLKAKGLLKPLDPNQFQTPYPKKEPLTLDGFEIEKPGFEKREEEVEKIPIDFTPYGNNNVVAMIRRMNYFPRMNLGKVVKKPNVQDLVIPTTTPRFGLGYKPTDDNLLEMEVRKMARAKAEAKGLPCPLETETLHSYIEWEKYDSPYSDDDWDEPSSDREDEDADLFYEEYDSDVDYYDEDIESDTKANRWSDTDSDQYRLINVLENAREDNAQANQMYHDEYPYGYLSDYSDVINVSSRSGPRYNKHGREVLELGSYYDLEPSTPTPHTEEKDDIDVRLAALDQKMMVHSLKIMTLENAECNVKRREEGGEPEYLPQPTDLGNRGKYHLFDEWMDSIERLDAFGINKPTNMEIEKEDEGRRSLLRVTCHCGSHDRVEELGMGGSRPPHRGLREEDQDRQVSHLC</sequence>
<evidence type="ECO:0000313" key="3">
    <source>
        <dbReference type="Proteomes" id="UP001459277"/>
    </source>
</evidence>
<accession>A0AAW2DP57</accession>
<organism evidence="2 3">
    <name type="scientific">Lithocarpus litseifolius</name>
    <dbReference type="NCBI Taxonomy" id="425828"/>
    <lineage>
        <taxon>Eukaryota</taxon>
        <taxon>Viridiplantae</taxon>
        <taxon>Streptophyta</taxon>
        <taxon>Embryophyta</taxon>
        <taxon>Tracheophyta</taxon>
        <taxon>Spermatophyta</taxon>
        <taxon>Magnoliopsida</taxon>
        <taxon>eudicotyledons</taxon>
        <taxon>Gunneridae</taxon>
        <taxon>Pentapetalae</taxon>
        <taxon>rosids</taxon>
        <taxon>fabids</taxon>
        <taxon>Fagales</taxon>
        <taxon>Fagaceae</taxon>
        <taxon>Lithocarpus</taxon>
    </lineage>
</organism>
<reference evidence="2 3" key="1">
    <citation type="submission" date="2024-01" db="EMBL/GenBank/DDBJ databases">
        <title>A telomere-to-telomere, gap-free genome of sweet tea (Lithocarpus litseifolius).</title>
        <authorList>
            <person name="Zhou J."/>
        </authorList>
    </citation>
    <scope>NUCLEOTIDE SEQUENCE [LARGE SCALE GENOMIC DNA]</scope>
    <source>
        <strain evidence="2">Zhou-2022a</strain>
        <tissue evidence="2">Leaf</tissue>
    </source>
</reference>
<gene>
    <name evidence="2" type="ORF">SO802_006098</name>
</gene>
<protein>
    <submittedName>
        <fullName evidence="2">Uncharacterized protein</fullName>
    </submittedName>
</protein>
<dbReference type="AlphaFoldDB" id="A0AAW2DP57"/>
<comment type="caution">
    <text evidence="2">The sequence shown here is derived from an EMBL/GenBank/DDBJ whole genome shotgun (WGS) entry which is preliminary data.</text>
</comment>
<keyword evidence="3" id="KW-1185">Reference proteome</keyword>
<evidence type="ECO:0000313" key="2">
    <source>
        <dbReference type="EMBL" id="KAL0010990.1"/>
    </source>
</evidence>